<evidence type="ECO:0000256" key="4">
    <source>
        <dbReference type="ARBA" id="ARBA00023054"/>
    </source>
</evidence>
<dbReference type="PANTHER" id="PTHR14949">
    <property type="entry name" value="EGF-LIKE-DOMAIN, MULTIPLE 7, 8"/>
    <property type="match status" value="1"/>
</dbReference>
<accession>A0A8V0XBX2</accession>
<feature type="compositionally biased region" description="Polar residues" evidence="8">
    <location>
        <begin position="938"/>
        <end position="949"/>
    </location>
</feature>
<feature type="domain" description="EGF-like" evidence="10">
    <location>
        <begin position="1250"/>
        <end position="1282"/>
    </location>
</feature>
<evidence type="ECO:0000256" key="2">
    <source>
        <dbReference type="ARBA" id="ARBA00022729"/>
    </source>
</evidence>
<dbReference type="SMART" id="SM00179">
    <property type="entry name" value="EGF_CA"/>
    <property type="match status" value="2"/>
</dbReference>
<dbReference type="PROSITE" id="PS00010">
    <property type="entry name" value="ASX_HYDROXYL"/>
    <property type="match status" value="1"/>
</dbReference>
<feature type="disulfide bond" evidence="7">
    <location>
        <begin position="1094"/>
        <end position="1104"/>
    </location>
</feature>
<dbReference type="InterPro" id="IPR009030">
    <property type="entry name" value="Growth_fac_rcpt_cys_sf"/>
</dbReference>
<dbReference type="CDD" id="cd00054">
    <property type="entry name" value="EGF_CA"/>
    <property type="match status" value="3"/>
</dbReference>
<feature type="disulfide bond" evidence="7">
    <location>
        <begin position="1304"/>
        <end position="1313"/>
    </location>
</feature>
<dbReference type="Pfam" id="PF07974">
    <property type="entry name" value="EGF_2"/>
    <property type="match status" value="1"/>
</dbReference>
<feature type="disulfide bond" evidence="7">
    <location>
        <begin position="1126"/>
        <end position="1136"/>
    </location>
</feature>
<dbReference type="FunFam" id="2.10.25.10:FF:000865">
    <property type="entry name" value="von Willebrand factor D and EGF domains"/>
    <property type="match status" value="1"/>
</dbReference>
<dbReference type="FunFam" id="2.10.25.10:FF:000499">
    <property type="entry name" value="Predicted protein"/>
    <property type="match status" value="1"/>
</dbReference>
<evidence type="ECO:0000256" key="9">
    <source>
        <dbReference type="SAM" id="SignalP"/>
    </source>
</evidence>
<dbReference type="InterPro" id="IPR013111">
    <property type="entry name" value="EGF_extracell"/>
</dbReference>
<feature type="region of interest" description="Disordered" evidence="8">
    <location>
        <begin position="881"/>
        <end position="904"/>
    </location>
</feature>
<reference evidence="12" key="3">
    <citation type="submission" date="2025-09" db="UniProtKB">
        <authorList>
            <consortium name="Ensembl"/>
        </authorList>
    </citation>
    <scope>IDENTIFICATION</scope>
    <source>
        <strain evidence="12">broiler</strain>
    </source>
</reference>
<dbReference type="Pfam" id="PF12661">
    <property type="entry name" value="hEGF"/>
    <property type="match status" value="1"/>
</dbReference>
<feature type="disulfide bond" evidence="7">
    <location>
        <begin position="1144"/>
        <end position="1153"/>
    </location>
</feature>
<dbReference type="PROSITE" id="PS00022">
    <property type="entry name" value="EGF_1"/>
    <property type="match status" value="6"/>
</dbReference>
<evidence type="ECO:0000313" key="12">
    <source>
        <dbReference type="Ensembl" id="ENSGALP00010004167.1"/>
    </source>
</evidence>
<feature type="domain" description="EGF-like" evidence="10">
    <location>
        <begin position="1283"/>
        <end position="1314"/>
    </location>
</feature>
<evidence type="ECO:0000256" key="5">
    <source>
        <dbReference type="ARBA" id="ARBA00023157"/>
    </source>
</evidence>
<feature type="compositionally biased region" description="Polar residues" evidence="8">
    <location>
        <begin position="971"/>
        <end position="983"/>
    </location>
</feature>
<feature type="disulfide bond" evidence="7">
    <location>
        <begin position="1048"/>
        <end position="1057"/>
    </location>
</feature>
<keyword evidence="3" id="KW-0677">Repeat</keyword>
<evidence type="ECO:0000259" key="10">
    <source>
        <dbReference type="PROSITE" id="PS50026"/>
    </source>
</evidence>
<evidence type="ECO:0000259" key="11">
    <source>
        <dbReference type="PROSITE" id="PS51233"/>
    </source>
</evidence>
<feature type="disulfide bond" evidence="7">
    <location>
        <begin position="795"/>
        <end position="805"/>
    </location>
</feature>
<dbReference type="SMART" id="SM00181">
    <property type="entry name" value="EGF"/>
    <property type="match status" value="12"/>
</dbReference>
<feature type="disulfide bond" evidence="7">
    <location>
        <begin position="1208"/>
        <end position="1217"/>
    </location>
</feature>
<dbReference type="GeneTree" id="ENSGT00940000160835"/>
<feature type="disulfide bond" evidence="7">
    <location>
        <begin position="1030"/>
        <end position="1040"/>
    </location>
</feature>
<dbReference type="FunFam" id="2.10.25.10:FF:000490">
    <property type="entry name" value="von Willebrand factor D and EGF domain-containing protein"/>
    <property type="match status" value="1"/>
</dbReference>
<dbReference type="SUPFAM" id="SSF57196">
    <property type="entry name" value="EGF/Laminin"/>
    <property type="match status" value="1"/>
</dbReference>
<dbReference type="InterPro" id="IPR057885">
    <property type="entry name" value="Ig_VWDE"/>
</dbReference>
<dbReference type="InterPro" id="IPR001881">
    <property type="entry name" value="EGF-like_Ca-bd_dom"/>
</dbReference>
<keyword evidence="6" id="KW-0325">Glycoprotein</keyword>
<feature type="disulfide bond" evidence="7">
    <location>
        <begin position="1254"/>
        <end position="1264"/>
    </location>
</feature>
<dbReference type="Pfam" id="PF25024">
    <property type="entry name" value="EGF_TEN"/>
    <property type="match status" value="1"/>
</dbReference>
<dbReference type="PANTHER" id="PTHR14949:SF53">
    <property type="entry name" value="VON WILLEBRAND FACTOR D AND EGF DOMAIN-CONTAINING PROTEIN"/>
    <property type="match status" value="1"/>
</dbReference>
<feature type="disulfide bond" evidence="7">
    <location>
        <begin position="1286"/>
        <end position="1296"/>
    </location>
</feature>
<keyword evidence="4" id="KW-0175">Coiled coil</keyword>
<feature type="signal peptide" evidence="9">
    <location>
        <begin position="1"/>
        <end position="18"/>
    </location>
</feature>
<keyword evidence="1 7" id="KW-0245">EGF-like domain</keyword>
<dbReference type="FunFam" id="2.10.25.10:FF:000595">
    <property type="entry name" value="von Willebrand factor D and EGF domain-containing protein"/>
    <property type="match status" value="1"/>
</dbReference>
<dbReference type="InterPro" id="IPR000742">
    <property type="entry name" value="EGF"/>
</dbReference>
<feature type="chain" id="PRO_5036480206" evidence="9">
    <location>
        <begin position="19"/>
        <end position="1324"/>
    </location>
</feature>
<proteinExistence type="predicted"/>
<comment type="caution">
    <text evidence="7">Lacks conserved residue(s) required for the propagation of feature annotation.</text>
</comment>
<evidence type="ECO:0000256" key="6">
    <source>
        <dbReference type="ARBA" id="ARBA00023180"/>
    </source>
</evidence>
<dbReference type="InterPro" id="IPR018097">
    <property type="entry name" value="EGF_Ca-bd_CS"/>
</dbReference>
<feature type="disulfide bond" evidence="7">
    <location>
        <begin position="1112"/>
        <end position="1121"/>
    </location>
</feature>
<dbReference type="Gene3D" id="2.10.25.10">
    <property type="entry name" value="Laminin"/>
    <property type="match status" value="10"/>
</dbReference>
<protein>
    <submittedName>
        <fullName evidence="12">von Willebrand factor D and EGF domains</fullName>
    </submittedName>
</protein>
<dbReference type="PROSITE" id="PS01186">
    <property type="entry name" value="EGF_2"/>
    <property type="match status" value="4"/>
</dbReference>
<evidence type="ECO:0000256" key="7">
    <source>
        <dbReference type="PROSITE-ProRule" id="PRU00076"/>
    </source>
</evidence>
<feature type="disulfide bond" evidence="7">
    <location>
        <begin position="816"/>
        <end position="825"/>
    </location>
</feature>
<keyword evidence="5 7" id="KW-1015">Disulfide bond</keyword>
<evidence type="ECO:0000256" key="3">
    <source>
        <dbReference type="ARBA" id="ARBA00022737"/>
    </source>
</evidence>
<dbReference type="Ensembl" id="ENSGALT00010006840.1">
    <property type="protein sequence ID" value="ENSGALP00010004167.1"/>
    <property type="gene ID" value="ENSGALG00010002934.1"/>
</dbReference>
<evidence type="ECO:0000313" key="13">
    <source>
        <dbReference type="Proteomes" id="UP000000539"/>
    </source>
</evidence>
<feature type="compositionally biased region" description="Polar residues" evidence="8">
    <location>
        <begin position="889"/>
        <end position="904"/>
    </location>
</feature>
<feature type="domain" description="EGF-like" evidence="10">
    <location>
        <begin position="1026"/>
        <end position="1058"/>
    </location>
</feature>
<dbReference type="PROSITE" id="PS51233">
    <property type="entry name" value="VWFD"/>
    <property type="match status" value="1"/>
</dbReference>
<dbReference type="Pfam" id="PF25776">
    <property type="entry name" value="Ig_VWDE"/>
    <property type="match status" value="1"/>
</dbReference>
<dbReference type="FunFam" id="2.10.25.10:FF:000590">
    <property type="entry name" value="von Willebrand factor D and EGF domains"/>
    <property type="match status" value="1"/>
</dbReference>
<organism evidence="12 13">
    <name type="scientific">Gallus gallus</name>
    <name type="common">Chicken</name>
    <dbReference type="NCBI Taxonomy" id="9031"/>
    <lineage>
        <taxon>Eukaryota</taxon>
        <taxon>Metazoa</taxon>
        <taxon>Chordata</taxon>
        <taxon>Craniata</taxon>
        <taxon>Vertebrata</taxon>
        <taxon>Euteleostomi</taxon>
        <taxon>Archelosauria</taxon>
        <taxon>Archosauria</taxon>
        <taxon>Dinosauria</taxon>
        <taxon>Saurischia</taxon>
        <taxon>Theropoda</taxon>
        <taxon>Coelurosauria</taxon>
        <taxon>Aves</taxon>
        <taxon>Neognathae</taxon>
        <taxon>Galloanserae</taxon>
        <taxon>Galliformes</taxon>
        <taxon>Phasianidae</taxon>
        <taxon>Phasianinae</taxon>
        <taxon>Gallus</taxon>
    </lineage>
</organism>
<sequence>MAGGARLWLCAAVLGCLAAAKPLRRVLECHPGGHQILQSPYRSVDFDSSHLQQSAIQDLICDHSLAPGWYRFMIFDKPAEMPTKCVEMNHCGTQAPVWLSLKESEFMPRPGEIKQLTACATWKFFFSTYKDCCLFQIPVSVRNCGDFFVYLLQPTQGCMGYCAEVVADVKPQICDPKGMKIRGICSSKVAPSTSPSVSPPLPAIPEVAAELIKGSIYLRCTFGIPFANSSVGFIVTWSRLSPEGIKEELKHETTVHTFSLLELDGINVRLGERVYCSSSAFFMEKPSIQSSAVESKEFLAGIKIHPEAFDISEDGKEYRLSIESRIPIPCPEFNQVESDCRISLRLNTVDEGKEQLGLNLALSSCHVDLLQKPCRNGICSQAIIYFTAVTDFMQDGDRITRIAVEPISSENFLWNGYVPESTKITVKDLPTAYCYSFTDPHIITFDGRLYDNFKTGTFVLYKSTARDFEVHVRQWDCGSLQYPASCNCGFVAKEGSDIIAYDMCSGQLHESQPHLSIISRDTTGSNVRITESYLGRKVTYTDSQWIPGEPLITSAAFQNVRTVDCELPNNGPQPDVVDLVDDKPIAWWKIKISNDGLTYSNAKTMIIYDGACQICELQESGLCALKEKTCNIDGLCYGEGDTNPISPCLLCRPDTSRLTWSVVENNQPPVLETFQGMLQTFYGEDFVYQFLASDPEGSAILFTLESGPEGASLSPSGLLLWKAVSKNPRKLTFSLTDDCNAETKVEIEVRVNSCDCLNNGSCVTNINFPPGSGRYLCVCVAGFEGDLCQVNTDDCKLNRCGTGKCVDGVNSYYCECPPELQGENCQDDIDECASNPCFPGVFCFNTFGSYYCGSCPNNLHGDGKSCYETFEDIYAERKDSTEAGENKGFEQSSFDNVLSSVPSSTDVPQRFISIEMDNTSTLSASRPKTVTTEKSDSTQRSASVQSDVTENIAHALGSTSGHLTGTEGASPENTVMTASSRSHAVSAEKKTRAKVEAYSHWETNRKASLSSSANTSKGLSLPHNVFKAICRQTCGKNMECVAPNICKCKPGYAGYNCQTALCRPDCKNHGKCIKPNVCECLPGYSGSTCEEAYCKPSCKNGGTCLARNLCTCPYGFVGPRCDTMICNRHCENGGECLTPDICQCKSGWYGPTCSTAMCDPVCLNGGSCTKPGVCLCPHGFYGARCQNAVCRPPCKNGGHCMRNNICTCPEGYTGRRCEKSVCEPTCMNGGRCVEPNVCSCPSGWSGKKCNTPVCLQECKNGGECIGPSTCHCPPQWEGIQCQTPVCNQKCLFGGKCVSPNVCSCRPGYTGVLCGKKVQVQRRRG</sequence>
<dbReference type="OrthoDB" id="382013at2759"/>
<dbReference type="SUPFAM" id="SSF57184">
    <property type="entry name" value="Growth factor receptor domain"/>
    <property type="match status" value="1"/>
</dbReference>
<feature type="domain" description="VWFD" evidence="11">
    <location>
        <begin position="432"/>
        <end position="613"/>
    </location>
</feature>
<evidence type="ECO:0000256" key="1">
    <source>
        <dbReference type="ARBA" id="ARBA00022536"/>
    </source>
</evidence>
<feature type="disulfide bond" evidence="7">
    <location>
        <begin position="779"/>
        <end position="788"/>
    </location>
</feature>
<feature type="domain" description="EGF-like" evidence="10">
    <location>
        <begin position="791"/>
        <end position="826"/>
    </location>
</feature>
<evidence type="ECO:0000256" key="8">
    <source>
        <dbReference type="SAM" id="MobiDB-lite"/>
    </source>
</evidence>
<name>A0A8V0XBX2_CHICK</name>
<dbReference type="PROSITE" id="PS01187">
    <property type="entry name" value="EGF_CA"/>
    <property type="match status" value="2"/>
</dbReference>
<dbReference type="PROSITE" id="PS50026">
    <property type="entry name" value="EGF_3"/>
    <property type="match status" value="8"/>
</dbReference>
<feature type="domain" description="EGF-like" evidence="10">
    <location>
        <begin position="1123"/>
        <end position="1154"/>
    </location>
</feature>
<feature type="compositionally biased region" description="Polar residues" evidence="8">
    <location>
        <begin position="918"/>
        <end position="930"/>
    </location>
</feature>
<feature type="disulfide bond" evidence="7">
    <location>
        <begin position="1272"/>
        <end position="1281"/>
    </location>
</feature>
<dbReference type="Proteomes" id="UP000000539">
    <property type="component" value="Chromosome 2"/>
</dbReference>
<feature type="region of interest" description="Disordered" evidence="8">
    <location>
        <begin position="918"/>
        <end position="991"/>
    </location>
</feature>
<dbReference type="InterPro" id="IPR000152">
    <property type="entry name" value="EGF-type_Asp/Asn_hydroxyl_site"/>
</dbReference>
<feature type="domain" description="EGF-like" evidence="10">
    <location>
        <begin position="750"/>
        <end position="789"/>
    </location>
</feature>
<feature type="domain" description="EGF-like" evidence="10">
    <location>
        <begin position="1090"/>
        <end position="1122"/>
    </location>
</feature>
<reference evidence="12" key="2">
    <citation type="submission" date="2025-08" db="UniProtKB">
        <authorList>
            <consortium name="Ensembl"/>
        </authorList>
    </citation>
    <scope>IDENTIFICATION</scope>
    <source>
        <strain evidence="12">broiler</strain>
    </source>
</reference>
<reference evidence="12" key="1">
    <citation type="submission" date="2020-11" db="EMBL/GenBank/DDBJ databases">
        <title>Gallus gallus (Chicken) genome, bGalGal1, GRCg7b, maternal haplotype autosomes + Z &amp; W.</title>
        <authorList>
            <person name="Warren W."/>
            <person name="Formenti G."/>
            <person name="Fedrigo O."/>
            <person name="Haase B."/>
            <person name="Mountcastle J."/>
            <person name="Balacco J."/>
            <person name="Tracey A."/>
            <person name="Schneider V."/>
            <person name="Okimoto R."/>
            <person name="Cheng H."/>
            <person name="Hawken R."/>
            <person name="Howe K."/>
            <person name="Jarvis E.D."/>
        </authorList>
    </citation>
    <scope>NUCLEOTIDE SEQUENCE [LARGE SCALE GENOMIC DNA]</scope>
    <source>
        <strain evidence="12">Broiler</strain>
    </source>
</reference>
<dbReference type="InterPro" id="IPR001846">
    <property type="entry name" value="VWF_type-D"/>
</dbReference>
<dbReference type="InterPro" id="IPR013032">
    <property type="entry name" value="EGF-like_CS"/>
</dbReference>
<gene>
    <name evidence="12" type="primary">VWDE</name>
</gene>
<keyword evidence="2 9" id="KW-0732">Signal</keyword>
<feature type="disulfide bond" evidence="7">
    <location>
        <begin position="1190"/>
        <end position="1200"/>
    </location>
</feature>
<feature type="domain" description="EGF-like" evidence="10">
    <location>
        <begin position="1186"/>
        <end position="1218"/>
    </location>
</feature>
<dbReference type="GO" id="GO:0005509">
    <property type="term" value="F:calcium ion binding"/>
    <property type="evidence" value="ECO:0007669"/>
    <property type="project" value="InterPro"/>
</dbReference>
<keyword evidence="13" id="KW-1185">Reference proteome</keyword>
<dbReference type="InterPro" id="IPR050969">
    <property type="entry name" value="Dev_Signal_Modulators"/>
</dbReference>